<keyword evidence="4" id="KW-0547">Nucleotide-binding</keyword>
<dbReference type="SMART" id="SM00382">
    <property type="entry name" value="AAA"/>
    <property type="match status" value="1"/>
</dbReference>
<feature type="domain" description="ABC transporter" evidence="6">
    <location>
        <begin position="6"/>
        <end position="238"/>
    </location>
</feature>
<dbReference type="PANTHER" id="PTHR42711:SF5">
    <property type="entry name" value="ABC TRANSPORTER ATP-BINDING PROTEIN NATA"/>
    <property type="match status" value="1"/>
</dbReference>
<dbReference type="InterPro" id="IPR027417">
    <property type="entry name" value="P-loop_NTPase"/>
</dbReference>
<keyword evidence="2" id="KW-0813">Transport</keyword>
<keyword evidence="8" id="KW-1185">Reference proteome</keyword>
<dbReference type="GO" id="GO:0016887">
    <property type="term" value="F:ATP hydrolysis activity"/>
    <property type="evidence" value="ECO:0007669"/>
    <property type="project" value="InterPro"/>
</dbReference>
<dbReference type="Proteomes" id="UP000422108">
    <property type="component" value="Chromosome"/>
</dbReference>
<dbReference type="InterPro" id="IPR003439">
    <property type="entry name" value="ABC_transporter-like_ATP-bd"/>
</dbReference>
<evidence type="ECO:0000256" key="3">
    <source>
        <dbReference type="ARBA" id="ARBA00022458"/>
    </source>
</evidence>
<dbReference type="SUPFAM" id="SSF52540">
    <property type="entry name" value="P-loop containing nucleoside triphosphate hydrolases"/>
    <property type="match status" value="1"/>
</dbReference>
<evidence type="ECO:0000313" key="7">
    <source>
        <dbReference type="EMBL" id="BBO90828.1"/>
    </source>
</evidence>
<protein>
    <submittedName>
        <fullName evidence="7">ABC transporter ATP-binding protein</fullName>
    </submittedName>
</protein>
<evidence type="ECO:0000256" key="4">
    <source>
        <dbReference type="ARBA" id="ARBA00022741"/>
    </source>
</evidence>
<sequence>MPYLALEAHGLAHRYPGASQPALHGLDLTLHKGEIFGLLGPNGAGKTTTISILSTILKPDAGSLMMNGIDPWRHRRAVRRIIGLVPQEIALYPSLTTRENLRFFGRLQNLRGRHLRRRIDATLAAVGLEQRADQPIATFSGGMKRRANLAVGLLHEPQVLFLDEPTVGIDPQSRQLILEQIEAFRNQGTTMLYTTHSMEEAQRICSRVAIMDQGRILAQDTLDRLLAGNPGTADLGELFLHLTGKALRDG</sequence>
<name>A0A5K8AEA5_9BACT</name>
<dbReference type="RefSeq" id="WP_155311834.1">
    <property type="nucleotide sequence ID" value="NZ_AP021879.1"/>
</dbReference>
<comment type="similarity">
    <text evidence="1">Belongs to the ABC transporter superfamily.</text>
</comment>
<dbReference type="Pfam" id="PF00005">
    <property type="entry name" value="ABC_tran"/>
    <property type="match status" value="1"/>
</dbReference>
<evidence type="ECO:0000313" key="8">
    <source>
        <dbReference type="Proteomes" id="UP000422108"/>
    </source>
</evidence>
<evidence type="ECO:0000256" key="1">
    <source>
        <dbReference type="ARBA" id="ARBA00005417"/>
    </source>
</evidence>
<reference evidence="7 8" key="1">
    <citation type="submission" date="2019-11" db="EMBL/GenBank/DDBJ databases">
        <title>Comparative genomics of hydrocarbon-degrading Desulfosarcina strains.</title>
        <authorList>
            <person name="Watanabe M."/>
            <person name="Kojima H."/>
            <person name="Fukui M."/>
        </authorList>
    </citation>
    <scope>NUCLEOTIDE SEQUENCE [LARGE SCALE GENOMIC DNA]</scope>
    <source>
        <strain evidence="8">oXyS1</strain>
    </source>
</reference>
<dbReference type="PROSITE" id="PS00211">
    <property type="entry name" value="ABC_TRANSPORTER_1"/>
    <property type="match status" value="1"/>
</dbReference>
<dbReference type="GO" id="GO:0005524">
    <property type="term" value="F:ATP binding"/>
    <property type="evidence" value="ECO:0007669"/>
    <property type="project" value="UniProtKB-KW"/>
</dbReference>
<evidence type="ECO:0000256" key="5">
    <source>
        <dbReference type="ARBA" id="ARBA00022840"/>
    </source>
</evidence>
<dbReference type="AlphaFoldDB" id="A0A5K8AEA5"/>
<dbReference type="InterPro" id="IPR050763">
    <property type="entry name" value="ABC_transporter_ATP-binding"/>
</dbReference>
<proteinExistence type="inferred from homology"/>
<keyword evidence="3" id="KW-0536">Nodulation</keyword>
<dbReference type="InterPro" id="IPR017871">
    <property type="entry name" value="ABC_transporter-like_CS"/>
</dbReference>
<keyword evidence="5 7" id="KW-0067">ATP-binding</keyword>
<accession>A0A5K8AEA5</accession>
<dbReference type="InterPro" id="IPR003593">
    <property type="entry name" value="AAA+_ATPase"/>
</dbReference>
<gene>
    <name evidence="7" type="ORF">DSCOOX_40080</name>
</gene>
<dbReference type="EMBL" id="AP021879">
    <property type="protein sequence ID" value="BBO90828.1"/>
    <property type="molecule type" value="Genomic_DNA"/>
</dbReference>
<dbReference type="Gene3D" id="3.40.50.300">
    <property type="entry name" value="P-loop containing nucleotide triphosphate hydrolases"/>
    <property type="match status" value="1"/>
</dbReference>
<organism evidence="7 8">
    <name type="scientific">Desulfosarcina ovata subsp. ovata</name>
    <dbReference type="NCBI Taxonomy" id="2752305"/>
    <lineage>
        <taxon>Bacteria</taxon>
        <taxon>Pseudomonadati</taxon>
        <taxon>Thermodesulfobacteriota</taxon>
        <taxon>Desulfobacteria</taxon>
        <taxon>Desulfobacterales</taxon>
        <taxon>Desulfosarcinaceae</taxon>
        <taxon>Desulfosarcina</taxon>
    </lineage>
</organism>
<dbReference type="PANTHER" id="PTHR42711">
    <property type="entry name" value="ABC TRANSPORTER ATP-BINDING PROTEIN"/>
    <property type="match status" value="1"/>
</dbReference>
<evidence type="ECO:0000259" key="6">
    <source>
        <dbReference type="PROSITE" id="PS50893"/>
    </source>
</evidence>
<evidence type="ECO:0000256" key="2">
    <source>
        <dbReference type="ARBA" id="ARBA00022448"/>
    </source>
</evidence>
<dbReference type="PROSITE" id="PS50893">
    <property type="entry name" value="ABC_TRANSPORTER_2"/>
    <property type="match status" value="1"/>
</dbReference>